<dbReference type="PANTHER" id="PTHR33546:SF1">
    <property type="entry name" value="LARGE, MULTIFUNCTIONAL SECRETED PROTEIN"/>
    <property type="match status" value="1"/>
</dbReference>
<dbReference type="OrthoDB" id="9808161at2"/>
<evidence type="ECO:0000259" key="5">
    <source>
        <dbReference type="PROSITE" id="PS51007"/>
    </source>
</evidence>
<dbReference type="PROSITE" id="PS51007">
    <property type="entry name" value="CYTC"/>
    <property type="match status" value="1"/>
</dbReference>
<dbReference type="RefSeq" id="WP_109323099.1">
    <property type="nucleotide sequence ID" value="NZ_CP029346.1"/>
</dbReference>
<keyword evidence="6" id="KW-0560">Oxidoreductase</keyword>
<dbReference type="NCBIfam" id="TIGR02603">
    <property type="entry name" value="CxxCH_TIGR02603"/>
    <property type="match status" value="1"/>
</dbReference>
<dbReference type="Pfam" id="PF23500">
    <property type="entry name" value="DUF7133"/>
    <property type="match status" value="1"/>
</dbReference>
<dbReference type="EC" id="1.1.5.2" evidence="6"/>
<dbReference type="SUPFAM" id="SSF48371">
    <property type="entry name" value="ARM repeat"/>
    <property type="match status" value="2"/>
</dbReference>
<evidence type="ECO:0000256" key="1">
    <source>
        <dbReference type="ARBA" id="ARBA00022617"/>
    </source>
</evidence>
<dbReference type="PANTHER" id="PTHR33546">
    <property type="entry name" value="LARGE, MULTIFUNCTIONAL SECRETED PROTEIN-RELATED"/>
    <property type="match status" value="1"/>
</dbReference>
<dbReference type="InterPro" id="IPR016024">
    <property type="entry name" value="ARM-type_fold"/>
</dbReference>
<keyword evidence="3 4" id="KW-0408">Iron</keyword>
<dbReference type="InterPro" id="IPR036909">
    <property type="entry name" value="Cyt_c-like_dom_sf"/>
</dbReference>
<dbReference type="InterPro" id="IPR013427">
    <property type="entry name" value="Haem-bd_dom_put"/>
</dbReference>
<dbReference type="Gene3D" id="2.120.10.30">
    <property type="entry name" value="TolB, C-terminal domain"/>
    <property type="match status" value="1"/>
</dbReference>
<reference evidence="7" key="1">
    <citation type="submission" date="2018-05" db="EMBL/GenBank/DDBJ databases">
        <title>Pseudarcicella sp. HME7025 Genome sequencing and assembly.</title>
        <authorList>
            <person name="Kim H."/>
            <person name="Kang H."/>
            <person name="Joh K."/>
        </authorList>
    </citation>
    <scope>NUCLEOTIDE SEQUENCE [LARGE SCALE GENOMIC DNA]</scope>
    <source>
        <strain evidence="7">HME7025</strain>
    </source>
</reference>
<name>A0A2S2DVV3_9BACT</name>
<dbReference type="AlphaFoldDB" id="A0A2S2DVV3"/>
<dbReference type="Gene3D" id="1.10.760.10">
    <property type="entry name" value="Cytochrome c-like domain"/>
    <property type="match status" value="1"/>
</dbReference>
<dbReference type="EMBL" id="CP029346">
    <property type="protein sequence ID" value="AWL09412.1"/>
    <property type="molecule type" value="Genomic_DNA"/>
</dbReference>
<dbReference type="InterPro" id="IPR011041">
    <property type="entry name" value="Quinoprot_gluc/sorb_DH_b-prop"/>
</dbReference>
<dbReference type="KEGG" id="psez:HME7025_01557"/>
<dbReference type="Proteomes" id="UP000245468">
    <property type="component" value="Chromosome"/>
</dbReference>
<evidence type="ECO:0000313" key="6">
    <source>
        <dbReference type="EMBL" id="AWL09412.1"/>
    </source>
</evidence>
<keyword evidence="1 4" id="KW-0349">Heme</keyword>
<dbReference type="GO" id="GO:0009055">
    <property type="term" value="F:electron transfer activity"/>
    <property type="evidence" value="ECO:0007669"/>
    <property type="project" value="InterPro"/>
</dbReference>
<dbReference type="SUPFAM" id="SSF46626">
    <property type="entry name" value="Cytochrome c"/>
    <property type="match status" value="1"/>
</dbReference>
<dbReference type="GO" id="GO:0046872">
    <property type="term" value="F:metal ion binding"/>
    <property type="evidence" value="ECO:0007669"/>
    <property type="project" value="UniProtKB-KW"/>
</dbReference>
<accession>A0A2S2DVV3</accession>
<keyword evidence="2 4" id="KW-0479">Metal-binding</keyword>
<gene>
    <name evidence="6" type="ORF">HME7025_01557</name>
</gene>
<evidence type="ECO:0000313" key="7">
    <source>
        <dbReference type="Proteomes" id="UP000245468"/>
    </source>
</evidence>
<organism evidence="6 7">
    <name type="scientific">Aquirufa nivalisilvae</name>
    <dbReference type="NCBI Taxonomy" id="2516557"/>
    <lineage>
        <taxon>Bacteria</taxon>
        <taxon>Pseudomonadati</taxon>
        <taxon>Bacteroidota</taxon>
        <taxon>Cytophagia</taxon>
        <taxon>Cytophagales</taxon>
        <taxon>Flectobacillaceae</taxon>
        <taxon>Aquirufa</taxon>
    </lineage>
</organism>
<dbReference type="Pfam" id="PF13646">
    <property type="entry name" value="HEAT_2"/>
    <property type="match status" value="1"/>
</dbReference>
<evidence type="ECO:0000256" key="2">
    <source>
        <dbReference type="ARBA" id="ARBA00022723"/>
    </source>
</evidence>
<dbReference type="GO" id="GO:0020037">
    <property type="term" value="F:heme binding"/>
    <property type="evidence" value="ECO:0007669"/>
    <property type="project" value="InterPro"/>
</dbReference>
<dbReference type="InterPro" id="IPR011042">
    <property type="entry name" value="6-blade_b-propeller_TolB-like"/>
</dbReference>
<dbReference type="InterPro" id="IPR011989">
    <property type="entry name" value="ARM-like"/>
</dbReference>
<dbReference type="Gene3D" id="1.25.10.10">
    <property type="entry name" value="Leucine-rich Repeat Variant"/>
    <property type="match status" value="3"/>
</dbReference>
<keyword evidence="7" id="KW-1185">Reference proteome</keyword>
<evidence type="ECO:0000256" key="3">
    <source>
        <dbReference type="ARBA" id="ARBA00023004"/>
    </source>
</evidence>
<evidence type="ECO:0000256" key="4">
    <source>
        <dbReference type="PROSITE-ProRule" id="PRU00433"/>
    </source>
</evidence>
<dbReference type="SUPFAM" id="SSF50952">
    <property type="entry name" value="Soluble quinoprotein glucose dehydrogenase"/>
    <property type="match status" value="1"/>
</dbReference>
<feature type="domain" description="Cytochrome c" evidence="5">
    <location>
        <begin position="992"/>
        <end position="1128"/>
    </location>
</feature>
<proteinExistence type="predicted"/>
<sequence length="1129" mass="124830">MKLKFLYALGLVSAISYSCSNSLEKDTYRVILEDQDNLAEKAKTAKEKLPIKIAPGLQITRFASDSLAPDPVGIDMDDKGAVYITRTNRGKYSEFDIRGHRDWMTESIGFQSVADRKAFLHKTFASENSAKNDWLPDLNKDGIHDVNDLKVEKEEIWKIEDKNGDGLADQATRVFNGFHEEYTDVAGGILIRKKDAFIAVGPDLWRLNNTKKNGLLTEPVSISTGYGVHIGFGGHGMSGVIEGPDGKIYWQIGDIGANITALDGKQYKYPNSGVIVRSNPDGSNFEVFASGLRNTHEFVFDHYGNLISSDNDGDHPGESERLVHIVEGSDAGWRSNWQYGKYTDPGNNLYKVWMDEKLYVPRWKGQAAYIIPPIRNYHNGPTGMLFNPGTALGKKWTNKFFLVEFVGNPNASHIWSFDLKPKGATFDFKSEEDVVSGILPTGMRFGPDGALYAADWVNGWDVKHYGRVWKIDVDAKNNDLEKERAETKRLIQLDYEKQHANTLYDLLFYNDLRVRMKAQFELAKRGNASVAIFQKAIQQKENQLARIHGIWGMGQLGATDVKVGALLGEQLQDQDEEIVAQAAKVLGDIFNKDHEGRLIQLIDSKNPRVSFFACQAVGRIKSENAIPSLLKLIEKNNDEDHYIRHAAVLALARIGKEEPLVALASSSNTALKTAAVLVLRRLSSPKVALFLQDSDEYIATEAARAINDDESIPAALPALAAALNNKAWKGEPLLRRAINACLRVGTSKEIDALIQFSERNDISDVIRAEAIATLGSWANPSVLDRVDGRHRGQLQRNPADVVGRIYPKIATFLRSTNPEVLIATAKLLSELKMTDFKSEQTQIFLNHANAKVRAAHLSSLVALKDANLSLIIQKGMNDADRSVRGASLGFLDKVDLSKAQLPNVVNPIIEKGSVVEQQQLLQSIGKMPVDKTEDVLADLIQRMIGNKLSNDIRLDLVEAVEATNSQRLIAKLDALKTKGTLTDEFKDAMFGGSIQAGNAIFYRNQTVQCVRCHNAGGEGGIVGPSLKGIGRRLSREQILQALIEPSARIAPGYGTINLKLTDGQEVSGTVISETESMIQLKTSEAEPLKIAISRIKSRENFPSSMPPMGSLMSKREIRDVVEFLSSLRN</sequence>
<protein>
    <submittedName>
        <fullName evidence="6">Quinoprotein glucose dehydrogenase (PQQ, quinone)</fullName>
        <ecNumber evidence="6">1.1.5.2</ecNumber>
    </submittedName>
</protein>
<dbReference type="PROSITE" id="PS51257">
    <property type="entry name" value="PROKAR_LIPOPROTEIN"/>
    <property type="match status" value="1"/>
</dbReference>
<dbReference type="InterPro" id="IPR055557">
    <property type="entry name" value="DUF7133"/>
</dbReference>
<dbReference type="InterPro" id="IPR009056">
    <property type="entry name" value="Cyt_c-like_dom"/>
</dbReference>
<dbReference type="GO" id="GO:0008876">
    <property type="term" value="F:quinoprotein glucose dehydrogenase activity"/>
    <property type="evidence" value="ECO:0007669"/>
    <property type="project" value="UniProtKB-EC"/>
</dbReference>